<evidence type="ECO:0000313" key="1">
    <source>
        <dbReference type="EMBL" id="KAF2196146.1"/>
    </source>
</evidence>
<dbReference type="Proteomes" id="UP000799536">
    <property type="component" value="Unassembled WGS sequence"/>
</dbReference>
<comment type="caution">
    <text evidence="1">The sequence shown here is derived from an EMBL/GenBank/DDBJ whole genome shotgun (WGS) entry which is preliminary data.</text>
</comment>
<dbReference type="EMBL" id="ML994465">
    <property type="protein sequence ID" value="KAF2196146.1"/>
    <property type="molecule type" value="Genomic_DNA"/>
</dbReference>
<accession>A0A9P4MMI7</accession>
<reference evidence="1" key="1">
    <citation type="journal article" date="2020" name="Stud. Mycol.">
        <title>101 Dothideomycetes genomes: a test case for predicting lifestyles and emergence of pathogens.</title>
        <authorList>
            <person name="Haridas S."/>
            <person name="Albert R."/>
            <person name="Binder M."/>
            <person name="Bloem J."/>
            <person name="Labutti K."/>
            <person name="Salamov A."/>
            <person name="Andreopoulos B."/>
            <person name="Baker S."/>
            <person name="Barry K."/>
            <person name="Bills G."/>
            <person name="Bluhm B."/>
            <person name="Cannon C."/>
            <person name="Castanera R."/>
            <person name="Culley D."/>
            <person name="Daum C."/>
            <person name="Ezra D."/>
            <person name="Gonzalez J."/>
            <person name="Henrissat B."/>
            <person name="Kuo A."/>
            <person name="Liang C."/>
            <person name="Lipzen A."/>
            <person name="Lutzoni F."/>
            <person name="Magnuson J."/>
            <person name="Mondo S."/>
            <person name="Nolan M."/>
            <person name="Ohm R."/>
            <person name="Pangilinan J."/>
            <person name="Park H.-J."/>
            <person name="Ramirez L."/>
            <person name="Alfaro M."/>
            <person name="Sun H."/>
            <person name="Tritt A."/>
            <person name="Yoshinaga Y."/>
            <person name="Zwiers L.-H."/>
            <person name="Turgeon B."/>
            <person name="Goodwin S."/>
            <person name="Spatafora J."/>
            <person name="Crous P."/>
            <person name="Grigoriev I."/>
        </authorList>
    </citation>
    <scope>NUCLEOTIDE SEQUENCE</scope>
    <source>
        <strain evidence="1">ATCC 74209</strain>
    </source>
</reference>
<sequence length="93" mass="10062">MAVRCCSFCSDIIDDLDIGTTFNASLADIRTSAGSCSICKILLRASEPYLSNSDQYIFLNRTRSALTAGRNGPRLLRFSTDPVTTGVTAHMPV</sequence>
<gene>
    <name evidence="1" type="ORF">GQ43DRAFT_445381</name>
</gene>
<organism evidence="1 2">
    <name type="scientific">Delitschia confertaspora ATCC 74209</name>
    <dbReference type="NCBI Taxonomy" id="1513339"/>
    <lineage>
        <taxon>Eukaryota</taxon>
        <taxon>Fungi</taxon>
        <taxon>Dikarya</taxon>
        <taxon>Ascomycota</taxon>
        <taxon>Pezizomycotina</taxon>
        <taxon>Dothideomycetes</taxon>
        <taxon>Pleosporomycetidae</taxon>
        <taxon>Pleosporales</taxon>
        <taxon>Delitschiaceae</taxon>
        <taxon>Delitschia</taxon>
    </lineage>
</organism>
<keyword evidence="2" id="KW-1185">Reference proteome</keyword>
<protein>
    <submittedName>
        <fullName evidence="1">Uncharacterized protein</fullName>
    </submittedName>
</protein>
<dbReference type="OrthoDB" id="5495101at2759"/>
<name>A0A9P4MMI7_9PLEO</name>
<dbReference type="AlphaFoldDB" id="A0A9P4MMI7"/>
<proteinExistence type="predicted"/>
<evidence type="ECO:0000313" key="2">
    <source>
        <dbReference type="Proteomes" id="UP000799536"/>
    </source>
</evidence>